<feature type="domain" description="Peptidase M16 N-terminal" evidence="2">
    <location>
        <begin position="32"/>
        <end position="170"/>
    </location>
</feature>
<evidence type="ECO:0008006" key="6">
    <source>
        <dbReference type="Google" id="ProtNLM"/>
    </source>
</evidence>
<evidence type="ECO:0000259" key="2">
    <source>
        <dbReference type="Pfam" id="PF00675"/>
    </source>
</evidence>
<reference evidence="4 5" key="1">
    <citation type="submission" date="2015-02" db="EMBL/GenBank/DDBJ databases">
        <title>Pseudomonas helleri sp. nov. and Pseudomonas weihenstephanensis sp. nov., isolated from raw cows milk.</title>
        <authorList>
            <person name="von Neubeck M."/>
            <person name="Huptas C."/>
            <person name="Wenning M."/>
            <person name="Scherer S."/>
        </authorList>
    </citation>
    <scope>NUCLEOTIDE SEQUENCE [LARGE SCALE GENOMIC DNA]</scope>
    <source>
        <strain evidence="4 5">DSM 29166</strain>
    </source>
</reference>
<organism evidence="4 5">
    <name type="scientific">Pseudomonas weihenstephanensis</name>
    <dbReference type="NCBI Taxonomy" id="1608994"/>
    <lineage>
        <taxon>Bacteria</taxon>
        <taxon>Pseudomonadati</taxon>
        <taxon>Pseudomonadota</taxon>
        <taxon>Gammaproteobacteria</taxon>
        <taxon>Pseudomonadales</taxon>
        <taxon>Pseudomonadaceae</taxon>
        <taxon>Pseudomonas</taxon>
    </lineage>
</organism>
<dbReference type="Gene3D" id="3.30.830.10">
    <property type="entry name" value="Metalloenzyme, LuxS/M16 peptidase-like"/>
    <property type="match status" value="2"/>
</dbReference>
<comment type="similarity">
    <text evidence="1">Belongs to the peptidase M16 family.</text>
</comment>
<dbReference type="STRING" id="1608994.TU86_09445"/>
<dbReference type="InterPro" id="IPR011249">
    <property type="entry name" value="Metalloenz_LuxS/M16"/>
</dbReference>
<dbReference type="Pfam" id="PF00675">
    <property type="entry name" value="Peptidase_M16"/>
    <property type="match status" value="1"/>
</dbReference>
<dbReference type="Pfam" id="PF05193">
    <property type="entry name" value="Peptidase_M16_C"/>
    <property type="match status" value="1"/>
</dbReference>
<dbReference type="InterPro" id="IPR050361">
    <property type="entry name" value="MPP/UQCRC_Complex"/>
</dbReference>
<evidence type="ECO:0000313" key="5">
    <source>
        <dbReference type="Proteomes" id="UP000036325"/>
    </source>
</evidence>
<name>A0A0J6IIP9_9PSED</name>
<sequence length="443" mass="49554">MGRWLIALWLPATVYAQTPPPTHVFTLQNGLKVIVREDHRAPVVASQLWYKVGASYEQQGQTGLSHALEHMVFKGSSKLPQGEGLKVLESLGISANATTRPDATFYTQLQAKNRLAVSLEILADQMNSARWSEAQLQTERQVIENERRTTVDNNLWSLVNERIKTIAHVASPYRTPVLGWMHDIGRLQHLQLTQWYRQWYAPNNALLVIAGDVTLEQVQGLVTEHFGPLTPRPLTAARPPTELTLIGRRSLHLDLPSPSGKLVMAFNLPSLNTAQDPKTAFGLLLLNELLASSDSSLIKARLVHQQGLLAGTYSHYDLLNRGDALLRIWAEISPSRTETPQAVERLIWAQLSELKTTQVSAQTLDRAKRRLITKRIYAHDQVEKQASEIGELESIGLPWSTLDTQAQTLRALTPADIQQLASTYLTENRFSAAYVSGQEKKHD</sequence>
<dbReference type="InterPro" id="IPR007863">
    <property type="entry name" value="Peptidase_M16_C"/>
</dbReference>
<protein>
    <recommendedName>
        <fullName evidence="6">Peptidase M16</fullName>
    </recommendedName>
</protein>
<evidence type="ECO:0000313" key="4">
    <source>
        <dbReference type="EMBL" id="KMN14470.1"/>
    </source>
</evidence>
<gene>
    <name evidence="4" type="ORF">TU86_09445</name>
</gene>
<comment type="caution">
    <text evidence="4">The sequence shown here is derived from an EMBL/GenBank/DDBJ whole genome shotgun (WGS) entry which is preliminary data.</text>
</comment>
<dbReference type="GO" id="GO:0046872">
    <property type="term" value="F:metal ion binding"/>
    <property type="evidence" value="ECO:0007669"/>
    <property type="project" value="InterPro"/>
</dbReference>
<feature type="domain" description="Peptidase M16 C-terminal" evidence="3">
    <location>
        <begin position="190"/>
        <end position="371"/>
    </location>
</feature>
<accession>A0A0J6IIP9</accession>
<dbReference type="PANTHER" id="PTHR11851:SF49">
    <property type="entry name" value="MITOCHONDRIAL-PROCESSING PEPTIDASE SUBUNIT ALPHA"/>
    <property type="match status" value="1"/>
</dbReference>
<dbReference type="PATRIC" id="fig|1608994.3.peg.2507"/>
<dbReference type="PANTHER" id="PTHR11851">
    <property type="entry name" value="METALLOPROTEASE"/>
    <property type="match status" value="1"/>
</dbReference>
<dbReference type="InterPro" id="IPR011765">
    <property type="entry name" value="Pept_M16_N"/>
</dbReference>
<dbReference type="SUPFAM" id="SSF63411">
    <property type="entry name" value="LuxS/MPP-like metallohydrolase"/>
    <property type="match status" value="2"/>
</dbReference>
<evidence type="ECO:0000256" key="1">
    <source>
        <dbReference type="ARBA" id="ARBA00007261"/>
    </source>
</evidence>
<dbReference type="EMBL" id="JYLF01000003">
    <property type="protein sequence ID" value="KMN14470.1"/>
    <property type="molecule type" value="Genomic_DNA"/>
</dbReference>
<dbReference type="AlphaFoldDB" id="A0A0J6IIP9"/>
<evidence type="ECO:0000259" key="3">
    <source>
        <dbReference type="Pfam" id="PF05193"/>
    </source>
</evidence>
<proteinExistence type="inferred from homology"/>
<dbReference type="Proteomes" id="UP000036325">
    <property type="component" value="Unassembled WGS sequence"/>
</dbReference>